<dbReference type="InterPro" id="IPR002213">
    <property type="entry name" value="UDP_glucos_trans"/>
</dbReference>
<keyword evidence="6" id="KW-1185">Reference proteome</keyword>
<keyword evidence="3" id="KW-0808">Transferase</keyword>
<gene>
    <name evidence="5" type="ORF">GDO81_017293</name>
</gene>
<proteinExistence type="inferred from homology"/>
<feature type="chain" id="PRO_5043316634" description="UDP-glucuronosyltransferase" evidence="4">
    <location>
        <begin position="25"/>
        <end position="224"/>
    </location>
</feature>
<feature type="signal peptide" evidence="4">
    <location>
        <begin position="1"/>
        <end position="24"/>
    </location>
</feature>
<comment type="caution">
    <text evidence="5">The sequence shown here is derived from an EMBL/GenBank/DDBJ whole genome shotgun (WGS) entry which is preliminary data.</text>
</comment>
<sequence>MDLSKFPVSTIILLLYMIFSQADGGKLLVFPVDGSHWLSMRPVVEKLSQNGHKVVVIMPESTVTMGGSEKYSVQSFPVPFTSQELKTLMETFGRAHFSLPSHFPWVAMEMLNSMLVVYNVFSKICETLLLDQEIMKKFEDEKFDAMLMDPGLPCGMILAEHLTCQITTLQQTSIWLLRYDFVFEYPNICQLIFIGGINCALQKALPQLLPVFIFKQLWYIDINN</sequence>
<evidence type="ECO:0000256" key="3">
    <source>
        <dbReference type="ARBA" id="ARBA00022679"/>
    </source>
</evidence>
<dbReference type="Pfam" id="PF00201">
    <property type="entry name" value="UDPGT"/>
    <property type="match status" value="1"/>
</dbReference>
<evidence type="ECO:0000256" key="4">
    <source>
        <dbReference type="SAM" id="SignalP"/>
    </source>
</evidence>
<dbReference type="Proteomes" id="UP000824782">
    <property type="component" value="Unassembled WGS sequence"/>
</dbReference>
<dbReference type="GO" id="GO:0008194">
    <property type="term" value="F:UDP-glycosyltransferase activity"/>
    <property type="evidence" value="ECO:0007669"/>
    <property type="project" value="InterPro"/>
</dbReference>
<evidence type="ECO:0000256" key="2">
    <source>
        <dbReference type="ARBA" id="ARBA00022676"/>
    </source>
</evidence>
<dbReference type="InterPro" id="IPR050271">
    <property type="entry name" value="UDP-glycosyltransferase"/>
</dbReference>
<keyword evidence="4" id="KW-0732">Signal</keyword>
<evidence type="ECO:0000256" key="1">
    <source>
        <dbReference type="ARBA" id="ARBA00009995"/>
    </source>
</evidence>
<comment type="similarity">
    <text evidence="1">Belongs to the UDP-glycosyltransferase family.</text>
</comment>
<accession>A0AAV7AH64</accession>
<dbReference type="PANTHER" id="PTHR48043">
    <property type="entry name" value="EG:EG0003.4 PROTEIN-RELATED"/>
    <property type="match status" value="1"/>
</dbReference>
<dbReference type="SUPFAM" id="SSF53756">
    <property type="entry name" value="UDP-Glycosyltransferase/glycogen phosphorylase"/>
    <property type="match status" value="1"/>
</dbReference>
<reference evidence="5" key="1">
    <citation type="thesis" date="2020" institute="ProQuest LLC" country="789 East Eisenhower Parkway, Ann Arbor, MI, USA">
        <title>Comparative Genomics and Chromosome Evolution.</title>
        <authorList>
            <person name="Mudd A.B."/>
        </authorList>
    </citation>
    <scope>NUCLEOTIDE SEQUENCE</scope>
    <source>
        <strain evidence="5">237g6f4</strain>
        <tissue evidence="5">Blood</tissue>
    </source>
</reference>
<dbReference type="Gene3D" id="3.40.50.2000">
    <property type="entry name" value="Glycogen Phosphorylase B"/>
    <property type="match status" value="1"/>
</dbReference>
<protein>
    <recommendedName>
        <fullName evidence="7">UDP-glucuronosyltransferase</fullName>
    </recommendedName>
</protein>
<dbReference type="EMBL" id="WNYA01000008">
    <property type="protein sequence ID" value="KAG8559277.1"/>
    <property type="molecule type" value="Genomic_DNA"/>
</dbReference>
<organism evidence="5 6">
    <name type="scientific">Engystomops pustulosus</name>
    <name type="common">Tungara frog</name>
    <name type="synonym">Physalaemus pustulosus</name>
    <dbReference type="NCBI Taxonomy" id="76066"/>
    <lineage>
        <taxon>Eukaryota</taxon>
        <taxon>Metazoa</taxon>
        <taxon>Chordata</taxon>
        <taxon>Craniata</taxon>
        <taxon>Vertebrata</taxon>
        <taxon>Euteleostomi</taxon>
        <taxon>Amphibia</taxon>
        <taxon>Batrachia</taxon>
        <taxon>Anura</taxon>
        <taxon>Neobatrachia</taxon>
        <taxon>Hyloidea</taxon>
        <taxon>Leptodactylidae</taxon>
        <taxon>Leiuperinae</taxon>
        <taxon>Engystomops</taxon>
    </lineage>
</organism>
<dbReference type="AlphaFoldDB" id="A0AAV7AH64"/>
<evidence type="ECO:0000313" key="5">
    <source>
        <dbReference type="EMBL" id="KAG8559277.1"/>
    </source>
</evidence>
<dbReference type="PANTHER" id="PTHR48043:SF145">
    <property type="entry name" value="FI06409P-RELATED"/>
    <property type="match status" value="1"/>
</dbReference>
<evidence type="ECO:0000313" key="6">
    <source>
        <dbReference type="Proteomes" id="UP000824782"/>
    </source>
</evidence>
<keyword evidence="2" id="KW-0328">Glycosyltransferase</keyword>
<name>A0AAV7AH64_ENGPU</name>
<evidence type="ECO:0008006" key="7">
    <source>
        <dbReference type="Google" id="ProtNLM"/>
    </source>
</evidence>